<dbReference type="PANTHER" id="PTHR43734">
    <property type="entry name" value="PHYTOENE DESATURASE"/>
    <property type="match status" value="1"/>
</dbReference>
<dbReference type="SUPFAM" id="SSF51905">
    <property type="entry name" value="FAD/NAD(P)-binding domain"/>
    <property type="match status" value="1"/>
</dbReference>
<feature type="domain" description="Amine oxidase" evidence="12">
    <location>
        <begin position="19"/>
        <end position="490"/>
    </location>
</feature>
<dbReference type="AlphaFoldDB" id="A0A1R4J9L7"/>
<dbReference type="RefSeq" id="WP_087057718.1">
    <property type="nucleotide sequence ID" value="NZ_FUKW01000069.1"/>
</dbReference>
<dbReference type="InterPro" id="IPR002937">
    <property type="entry name" value="Amino_oxidase"/>
</dbReference>
<sequence length="504" mass="57686">MKDSQPSKQKTIVVIGGGLGGISAAIALAQSGYKVDLYEKNEHIGGKLNRLEHDGYGFDLGPSILTMPFIFERLFLVSGKLMEDYVPIEKLELQWRSFFTDGTTIDLHEKLADMKKNNPYLREQDLREYRNFLDYSKSLYDVTEKGYFNKGLDTLKDILKFHGPISALKDFDIFSTMSSAIEKQISNPHMQEMLKYYIKYVGSSAEDAPAIMNILAYMQHDQGLWYIPGGMHKLGEGLRTLANEIGVSLHNGKEVVQLHIDQKNKIQSAELIDGTHVEADYFVSNMEVIPTYKYLLNEDKKLIERLERKYEPAASGMVLHLGVDRLYPQLAHHNFFFSEDSEKNYETVFHRHELPEDPTIYLVNVNKTDATQAPAGHENIKILPHIPYIQDEPFTDEDYAALRERVLVKLEKMGLTDLRQHIVFEDMWLPEDIQQTYYSNRGAIYGVVANKKLNNGFKHPKHSEHYDNLYFVGGSVNPGGGMPMVTLSGQQVRDMIVKKDYKQT</sequence>
<keyword evidence="11" id="KW-0812">Transmembrane</keyword>
<dbReference type="GO" id="GO:0016117">
    <property type="term" value="P:carotenoid biosynthetic process"/>
    <property type="evidence" value="ECO:0007669"/>
    <property type="project" value="UniProtKB-KW"/>
</dbReference>
<reference evidence="13 14" key="1">
    <citation type="submission" date="2017-02" db="EMBL/GenBank/DDBJ databases">
        <authorList>
            <person name="Peterson S.W."/>
        </authorList>
    </citation>
    <scope>NUCLEOTIDE SEQUENCE [LARGE SCALE GENOMIC DNA]</scope>
    <source>
        <strain evidence="13 14">42ea</strain>
    </source>
</reference>
<keyword evidence="11" id="KW-1133">Transmembrane helix</keyword>
<evidence type="ECO:0000256" key="2">
    <source>
        <dbReference type="ARBA" id="ARBA00022746"/>
    </source>
</evidence>
<name>A0A1R4J9L7_9LACT</name>
<keyword evidence="2 10" id="KW-0125">Carotenoid biosynthesis</keyword>
<evidence type="ECO:0000256" key="8">
    <source>
        <dbReference type="ARBA" id="ARBA00042619"/>
    </source>
</evidence>
<dbReference type="InterPro" id="IPR014105">
    <property type="entry name" value="Carotenoid/retinoid_OxRdtase"/>
</dbReference>
<evidence type="ECO:0000256" key="11">
    <source>
        <dbReference type="SAM" id="Phobius"/>
    </source>
</evidence>
<dbReference type="EMBL" id="FUKW01000069">
    <property type="protein sequence ID" value="SJN28485.1"/>
    <property type="molecule type" value="Genomic_DNA"/>
</dbReference>
<comment type="similarity">
    <text evidence="5">Belongs to the carotenoid/retinoid oxidoreductase family. CrtP subfamily.</text>
</comment>
<keyword evidence="11" id="KW-0472">Membrane</keyword>
<comment type="pathway">
    <text evidence="4">Carotenoid biosynthesis; staphyloxanthin biosynthesis; staphyloxanthin from farnesyl diphosphate: step 3/5.</text>
</comment>
<dbReference type="NCBIfam" id="TIGR02734">
    <property type="entry name" value="crtI_fam"/>
    <property type="match status" value="1"/>
</dbReference>
<comment type="cofactor">
    <cofactor evidence="1">
        <name>FAD</name>
        <dbReference type="ChEBI" id="CHEBI:57692"/>
    </cofactor>
</comment>
<evidence type="ECO:0000256" key="9">
    <source>
        <dbReference type="ARBA" id="ARBA00048532"/>
    </source>
</evidence>
<evidence type="ECO:0000256" key="6">
    <source>
        <dbReference type="ARBA" id="ARBA00039159"/>
    </source>
</evidence>
<organism evidence="13 14">
    <name type="scientific">Marinilactibacillus psychrotolerans 42ea</name>
    <dbReference type="NCBI Taxonomy" id="1255609"/>
    <lineage>
        <taxon>Bacteria</taxon>
        <taxon>Bacillati</taxon>
        <taxon>Bacillota</taxon>
        <taxon>Bacilli</taxon>
        <taxon>Lactobacillales</taxon>
        <taxon>Carnobacteriaceae</taxon>
        <taxon>Marinilactibacillus</taxon>
    </lineage>
</organism>
<accession>A0A1R4J9L7</accession>
<evidence type="ECO:0000256" key="1">
    <source>
        <dbReference type="ARBA" id="ARBA00001974"/>
    </source>
</evidence>
<evidence type="ECO:0000256" key="7">
    <source>
        <dbReference type="ARBA" id="ARBA00041900"/>
    </source>
</evidence>
<keyword evidence="3 10" id="KW-0560">Oxidoreductase</keyword>
<evidence type="ECO:0000256" key="3">
    <source>
        <dbReference type="ARBA" id="ARBA00023002"/>
    </source>
</evidence>
<evidence type="ECO:0000313" key="14">
    <source>
        <dbReference type="Proteomes" id="UP000195611"/>
    </source>
</evidence>
<proteinExistence type="inferred from homology"/>
<comment type="catalytic activity">
    <reaction evidence="9">
        <text>all-trans-4,4'-diaponeurosporene + 2 AH2 + 2 O2 = 4,4'-diaponeurosporenal + 2 A + 3 H2O</text>
        <dbReference type="Rhea" id="RHEA:56104"/>
        <dbReference type="ChEBI" id="CHEBI:13193"/>
        <dbReference type="ChEBI" id="CHEBI:15377"/>
        <dbReference type="ChEBI" id="CHEBI:15379"/>
        <dbReference type="ChEBI" id="CHEBI:17499"/>
        <dbReference type="ChEBI" id="CHEBI:62743"/>
        <dbReference type="ChEBI" id="CHEBI:79065"/>
    </reaction>
</comment>
<feature type="transmembrane region" description="Helical" evidence="11">
    <location>
        <begin position="12"/>
        <end position="33"/>
    </location>
</feature>
<dbReference type="Proteomes" id="UP000195611">
    <property type="component" value="Unassembled WGS sequence"/>
</dbReference>
<protein>
    <recommendedName>
        <fullName evidence="6">4,4'-diaponeurosporene oxygenase</fullName>
    </recommendedName>
    <alternativeName>
        <fullName evidence="7">4,4'-diaponeurosporene oxidase</fullName>
    </alternativeName>
    <alternativeName>
        <fullName evidence="8">Carotenoid oxidase</fullName>
    </alternativeName>
</protein>
<evidence type="ECO:0000313" key="13">
    <source>
        <dbReference type="EMBL" id="SJN28485.1"/>
    </source>
</evidence>
<dbReference type="Pfam" id="PF01593">
    <property type="entry name" value="Amino_oxidase"/>
    <property type="match status" value="1"/>
</dbReference>
<evidence type="ECO:0000256" key="10">
    <source>
        <dbReference type="RuleBase" id="RU362075"/>
    </source>
</evidence>
<dbReference type="PANTHER" id="PTHR43734:SF7">
    <property type="entry name" value="4,4'-DIAPONEUROSPORENE OXYGENASE"/>
    <property type="match status" value="1"/>
</dbReference>
<dbReference type="Gene3D" id="3.50.50.60">
    <property type="entry name" value="FAD/NAD(P)-binding domain"/>
    <property type="match status" value="2"/>
</dbReference>
<evidence type="ECO:0000256" key="5">
    <source>
        <dbReference type="ARBA" id="ARBA00038194"/>
    </source>
</evidence>
<evidence type="ECO:0000259" key="12">
    <source>
        <dbReference type="Pfam" id="PF01593"/>
    </source>
</evidence>
<dbReference type="InterPro" id="IPR036188">
    <property type="entry name" value="FAD/NAD-bd_sf"/>
</dbReference>
<dbReference type="GO" id="GO:0016491">
    <property type="term" value="F:oxidoreductase activity"/>
    <property type="evidence" value="ECO:0007669"/>
    <property type="project" value="UniProtKB-KW"/>
</dbReference>
<evidence type="ECO:0000256" key="4">
    <source>
        <dbReference type="ARBA" id="ARBA00037901"/>
    </source>
</evidence>
<gene>
    <name evidence="13" type="ORF">FM115_04440</name>
</gene>